<comment type="similarity">
    <text evidence="3">Belongs to the peroxidase family. Ascorbate peroxidase subfamily.</text>
</comment>
<keyword evidence="18" id="KW-0964">Secreted</keyword>
<keyword evidence="11 17" id="KW-1015">Disulfide bond</keyword>
<evidence type="ECO:0000256" key="8">
    <source>
        <dbReference type="ARBA" id="ARBA00022837"/>
    </source>
</evidence>
<evidence type="ECO:0000256" key="11">
    <source>
        <dbReference type="ARBA" id="ARBA00023157"/>
    </source>
</evidence>
<organism evidence="20 21">
    <name type="scientific">Solanum bulbocastanum</name>
    <name type="common">Wild potato</name>
    <dbReference type="NCBI Taxonomy" id="147425"/>
    <lineage>
        <taxon>Eukaryota</taxon>
        <taxon>Viridiplantae</taxon>
        <taxon>Streptophyta</taxon>
        <taxon>Embryophyta</taxon>
        <taxon>Tracheophyta</taxon>
        <taxon>Spermatophyta</taxon>
        <taxon>Magnoliopsida</taxon>
        <taxon>eudicotyledons</taxon>
        <taxon>Gunneridae</taxon>
        <taxon>Pentapetalae</taxon>
        <taxon>asterids</taxon>
        <taxon>lamiids</taxon>
        <taxon>Solanales</taxon>
        <taxon>Solanaceae</taxon>
        <taxon>Solanoideae</taxon>
        <taxon>Solaneae</taxon>
        <taxon>Solanum</taxon>
    </lineage>
</organism>
<dbReference type="Gene3D" id="1.10.520.10">
    <property type="match status" value="1"/>
</dbReference>
<dbReference type="SUPFAM" id="SSF48113">
    <property type="entry name" value="Heme-dependent peroxidases"/>
    <property type="match status" value="1"/>
</dbReference>
<feature type="binding site" evidence="14">
    <location>
        <position position="161"/>
    </location>
    <ligand>
        <name>substrate</name>
    </ligand>
</feature>
<dbReference type="GO" id="GO:0005576">
    <property type="term" value="C:extracellular region"/>
    <property type="evidence" value="ECO:0007669"/>
    <property type="project" value="UniProtKB-SubCell"/>
</dbReference>
<evidence type="ECO:0000256" key="15">
    <source>
        <dbReference type="PIRSR" id="PIRSR600823-3"/>
    </source>
</evidence>
<keyword evidence="6 18" id="KW-0349">Heme</keyword>
<evidence type="ECO:0000256" key="2">
    <source>
        <dbReference type="ARBA" id="ARBA00002322"/>
    </source>
</evidence>
<comment type="cofactor">
    <cofactor evidence="15 18">
        <name>Ca(2+)</name>
        <dbReference type="ChEBI" id="CHEBI:29108"/>
    </cofactor>
    <text evidence="15 18">Binds 2 calcium ions per subunit.</text>
</comment>
<evidence type="ECO:0000256" key="12">
    <source>
        <dbReference type="ARBA" id="ARBA00023180"/>
    </source>
</evidence>
<dbReference type="Pfam" id="PF00141">
    <property type="entry name" value="peroxidase"/>
    <property type="match status" value="1"/>
</dbReference>
<dbReference type="PROSITE" id="PS00435">
    <property type="entry name" value="PEROXIDASE_1"/>
    <property type="match status" value="1"/>
</dbReference>
<feature type="disulfide bond" evidence="17">
    <location>
        <begin position="67"/>
        <end position="72"/>
    </location>
</feature>
<dbReference type="EMBL" id="JBANQN010000003">
    <property type="protein sequence ID" value="KAK6794722.1"/>
    <property type="molecule type" value="Genomic_DNA"/>
</dbReference>
<keyword evidence="8 15" id="KW-0106">Calcium</keyword>
<dbReference type="GO" id="GO:0140825">
    <property type="term" value="F:lactoperoxidase activity"/>
    <property type="evidence" value="ECO:0007669"/>
    <property type="project" value="UniProtKB-EC"/>
</dbReference>
<keyword evidence="10 15" id="KW-0408">Iron</keyword>
<protein>
    <recommendedName>
        <fullName evidence="4 18">Peroxidase</fullName>
        <ecNumber evidence="4 18">1.11.1.7</ecNumber>
    </recommendedName>
</protein>
<dbReference type="InterPro" id="IPR000823">
    <property type="entry name" value="Peroxidase_pln"/>
</dbReference>
<dbReference type="GO" id="GO:0046872">
    <property type="term" value="F:metal ion binding"/>
    <property type="evidence" value="ECO:0007669"/>
    <property type="project" value="UniProtKB-UniRule"/>
</dbReference>
<evidence type="ECO:0000256" key="18">
    <source>
        <dbReference type="RuleBase" id="RU362060"/>
    </source>
</evidence>
<comment type="caution">
    <text evidence="20">The sequence shown here is derived from an EMBL/GenBank/DDBJ whole genome shotgun (WGS) entry which is preliminary data.</text>
</comment>
<feature type="binding site" evidence="15">
    <location>
        <position position="73"/>
    </location>
    <ligand>
        <name>Ca(2+)</name>
        <dbReference type="ChEBI" id="CHEBI:29108"/>
        <label>1</label>
    </ligand>
</feature>
<dbReference type="InterPro" id="IPR010255">
    <property type="entry name" value="Haem_peroxidase_sf"/>
</dbReference>
<feature type="binding site" evidence="15">
    <location>
        <position position="71"/>
    </location>
    <ligand>
        <name>Ca(2+)</name>
        <dbReference type="ChEBI" id="CHEBI:29108"/>
        <label>1</label>
    </ligand>
</feature>
<feature type="disulfide bond" evidence="17">
    <location>
        <begin position="120"/>
        <end position="320"/>
    </location>
</feature>
<dbReference type="InterPro" id="IPR002016">
    <property type="entry name" value="Haem_peroxidase"/>
</dbReference>
<dbReference type="InterPro" id="IPR033905">
    <property type="entry name" value="Secretory_peroxidase"/>
</dbReference>
<evidence type="ECO:0000259" key="19">
    <source>
        <dbReference type="PROSITE" id="PS50873"/>
    </source>
</evidence>
<feature type="binding site" evidence="15">
    <location>
        <position position="192"/>
    </location>
    <ligand>
        <name>Ca(2+)</name>
        <dbReference type="ChEBI" id="CHEBI:29108"/>
        <label>2</label>
    </ligand>
</feature>
<evidence type="ECO:0000256" key="14">
    <source>
        <dbReference type="PIRSR" id="PIRSR600823-2"/>
    </source>
</evidence>
<proteinExistence type="inferred from homology"/>
<keyword evidence="12" id="KW-0325">Glycoprotein</keyword>
<dbReference type="Proteomes" id="UP001371456">
    <property type="component" value="Unassembled WGS sequence"/>
</dbReference>
<dbReference type="AlphaFoldDB" id="A0AAN8U2S8"/>
<dbReference type="GO" id="GO:0020037">
    <property type="term" value="F:heme binding"/>
    <property type="evidence" value="ECO:0007669"/>
    <property type="project" value="UniProtKB-UniRule"/>
</dbReference>
<evidence type="ECO:0000313" key="21">
    <source>
        <dbReference type="Proteomes" id="UP001371456"/>
    </source>
</evidence>
<evidence type="ECO:0000256" key="3">
    <source>
        <dbReference type="ARBA" id="ARBA00006873"/>
    </source>
</evidence>
<comment type="function">
    <text evidence="2">Removal of H(2)O(2), oxidation of toxic reductants, biosynthesis and degradation of lignin, suberization, auxin catabolism, response to environmental stresses such as wounding, pathogen attack and oxidative stress. These functions might be dependent on each isozyme/isoform in each plant tissue.</text>
</comment>
<feature type="binding site" evidence="15">
    <location>
        <position position="66"/>
    </location>
    <ligand>
        <name>Ca(2+)</name>
        <dbReference type="ChEBI" id="CHEBI:29108"/>
        <label>1</label>
    </ligand>
</feature>
<dbReference type="PROSITE" id="PS50873">
    <property type="entry name" value="PEROXIDASE_4"/>
    <property type="match status" value="1"/>
</dbReference>
<evidence type="ECO:0000313" key="20">
    <source>
        <dbReference type="EMBL" id="KAK6794722.1"/>
    </source>
</evidence>
<feature type="binding site" evidence="15">
    <location>
        <position position="87"/>
    </location>
    <ligand>
        <name>Ca(2+)</name>
        <dbReference type="ChEBI" id="CHEBI:29108"/>
        <label>1</label>
    </ligand>
</feature>
<comment type="catalytic activity">
    <reaction evidence="1 18">
        <text>2 a phenolic donor + H2O2 = 2 a phenolic radical donor + 2 H2O</text>
        <dbReference type="Rhea" id="RHEA:56136"/>
        <dbReference type="ChEBI" id="CHEBI:15377"/>
        <dbReference type="ChEBI" id="CHEBI:16240"/>
        <dbReference type="ChEBI" id="CHEBI:139520"/>
        <dbReference type="ChEBI" id="CHEBI:139521"/>
        <dbReference type="EC" id="1.11.1.7"/>
    </reaction>
</comment>
<dbReference type="FunFam" id="1.10.520.10:FF:000001">
    <property type="entry name" value="Peroxidase"/>
    <property type="match status" value="1"/>
</dbReference>
<evidence type="ECO:0000256" key="9">
    <source>
        <dbReference type="ARBA" id="ARBA00023002"/>
    </source>
</evidence>
<keyword evidence="5 18" id="KW-0575">Peroxidase</keyword>
<feature type="disulfide bond" evidence="17">
    <location>
        <begin position="34"/>
        <end position="114"/>
    </location>
</feature>
<feature type="active site" description="Proton acceptor" evidence="13">
    <location>
        <position position="65"/>
    </location>
</feature>
<feature type="binding site" evidence="15">
    <location>
        <position position="69"/>
    </location>
    <ligand>
        <name>Ca(2+)</name>
        <dbReference type="ChEBI" id="CHEBI:29108"/>
        <label>1</label>
    </ligand>
</feature>
<dbReference type="GO" id="GO:0042744">
    <property type="term" value="P:hydrogen peroxide catabolic process"/>
    <property type="evidence" value="ECO:0007669"/>
    <property type="project" value="UniProtKB-KW"/>
</dbReference>
<evidence type="ECO:0000256" key="16">
    <source>
        <dbReference type="PIRSR" id="PIRSR600823-4"/>
    </source>
</evidence>
<comment type="cofactor">
    <cofactor evidence="15 18">
        <name>heme b</name>
        <dbReference type="ChEBI" id="CHEBI:60344"/>
    </cofactor>
    <text evidence="15 18">Binds 1 heme b (iron(II)-protoporphyrin IX) group per subunit.</text>
</comment>
<feature type="signal peptide" evidence="18">
    <location>
        <begin position="1"/>
        <end position="16"/>
    </location>
</feature>
<dbReference type="PANTHER" id="PTHR31517:SF84">
    <property type="entry name" value="PEROXIDASE"/>
    <property type="match status" value="1"/>
</dbReference>
<keyword evidence="21" id="KW-1185">Reference proteome</keyword>
<feature type="chain" id="PRO_5042669632" description="Peroxidase" evidence="18">
    <location>
        <begin position="17"/>
        <end position="325"/>
    </location>
</feature>
<comment type="subcellular location">
    <subcellularLocation>
        <location evidence="18">Secreted</location>
    </subcellularLocation>
</comment>
<name>A0AAN8U2S8_SOLBU</name>
<feature type="domain" description="Plant heme peroxidase family profile" evidence="19">
    <location>
        <begin position="24"/>
        <end position="324"/>
    </location>
</feature>
<evidence type="ECO:0000256" key="13">
    <source>
        <dbReference type="PIRSR" id="PIRSR600823-1"/>
    </source>
</evidence>
<comment type="similarity">
    <text evidence="18">Belongs to the peroxidase family. Classical plant (class III) peroxidase subfamily.</text>
</comment>
<evidence type="ECO:0000256" key="17">
    <source>
        <dbReference type="PIRSR" id="PIRSR600823-5"/>
    </source>
</evidence>
<dbReference type="CDD" id="cd00693">
    <property type="entry name" value="secretory_peroxidase"/>
    <property type="match status" value="1"/>
</dbReference>
<evidence type="ECO:0000256" key="6">
    <source>
        <dbReference type="ARBA" id="ARBA00022617"/>
    </source>
</evidence>
<evidence type="ECO:0000256" key="10">
    <source>
        <dbReference type="ARBA" id="ARBA00023004"/>
    </source>
</evidence>
<evidence type="ECO:0000256" key="4">
    <source>
        <dbReference type="ARBA" id="ARBA00012313"/>
    </source>
</evidence>
<dbReference type="PRINTS" id="PR00461">
    <property type="entry name" value="PLPEROXIDASE"/>
</dbReference>
<feature type="binding site" evidence="15">
    <location>
        <position position="75"/>
    </location>
    <ligand>
        <name>Ca(2+)</name>
        <dbReference type="ChEBI" id="CHEBI:29108"/>
        <label>1</label>
    </ligand>
</feature>
<dbReference type="EC" id="1.11.1.7" evidence="4 18"/>
<dbReference type="PRINTS" id="PR00458">
    <property type="entry name" value="PEROXIDASE"/>
</dbReference>
<keyword evidence="9 18" id="KW-0560">Oxidoreductase</keyword>
<dbReference type="PANTHER" id="PTHR31517">
    <property type="match status" value="1"/>
</dbReference>
<dbReference type="Gene3D" id="1.10.420.10">
    <property type="entry name" value="Peroxidase, domain 2"/>
    <property type="match status" value="1"/>
</dbReference>
<keyword evidence="18" id="KW-0732">Signal</keyword>
<feature type="site" description="Transition state stabilizer" evidence="16">
    <location>
        <position position="61"/>
    </location>
</feature>
<dbReference type="InterPro" id="IPR019794">
    <property type="entry name" value="Peroxidases_AS"/>
</dbReference>
<dbReference type="FunFam" id="1.10.420.10:FF:000006">
    <property type="entry name" value="Peroxidase"/>
    <property type="match status" value="1"/>
</dbReference>
<evidence type="ECO:0000256" key="7">
    <source>
        <dbReference type="ARBA" id="ARBA00022723"/>
    </source>
</evidence>
<sequence length="325" mass="35241">MSAKMLISALIFLVLCECMMLEAQLQVGFYVNSCSMAEFIVRQEVTNAFFRNKGVAAGLVRMHFHDCFVRGCDGSVLIDSTPTNSAEKDSPANNPSLRGFQVIDSAKARLESVCQGVVSCADIVAFAARDSVAITGGFGYEVPAGRRDGRISLASETRNLPPPTLNVDQLTQNFKNMGLTQEEMVTLSGAHTIGRSHCLAFRNRLYSFNSTTSQDPSLDPSYAAQLKQQCPEGSTDASLVVPMNPVSPAITDECYYTDILANRGLFTSDQTLLTNPTTATQVIQNARYPFLWKSKFASAMVKMGQIGVLTGTAGEIRANCRVINS</sequence>
<feature type="binding site" description="axial binding residue" evidence="15">
    <location>
        <position position="191"/>
    </location>
    <ligand>
        <name>heme b</name>
        <dbReference type="ChEBI" id="CHEBI:60344"/>
    </ligand>
    <ligandPart>
        <name>Fe</name>
        <dbReference type="ChEBI" id="CHEBI:18248"/>
    </ligandPart>
</feature>
<dbReference type="PROSITE" id="PS00436">
    <property type="entry name" value="PEROXIDASE_2"/>
    <property type="match status" value="1"/>
</dbReference>
<dbReference type="InterPro" id="IPR019793">
    <property type="entry name" value="Peroxidases_heam-ligand_BS"/>
</dbReference>
<feature type="disulfide bond" evidence="17">
    <location>
        <begin position="198"/>
        <end position="230"/>
    </location>
</feature>
<accession>A0AAN8U2S8</accession>
<keyword evidence="7 15" id="KW-0479">Metal-binding</keyword>
<keyword evidence="18" id="KW-0376">Hydrogen peroxide</keyword>
<gene>
    <name evidence="20" type="ORF">RDI58_008175</name>
</gene>
<reference evidence="20 21" key="1">
    <citation type="submission" date="2024-02" db="EMBL/GenBank/DDBJ databases">
        <title>de novo genome assembly of Solanum bulbocastanum strain 11H21.</title>
        <authorList>
            <person name="Hosaka A.J."/>
        </authorList>
    </citation>
    <scope>NUCLEOTIDE SEQUENCE [LARGE SCALE GENOMIC DNA]</scope>
    <source>
        <tissue evidence="20">Young leaves</tissue>
    </source>
</reference>
<dbReference type="GO" id="GO:0006979">
    <property type="term" value="P:response to oxidative stress"/>
    <property type="evidence" value="ECO:0007669"/>
    <property type="project" value="UniProtKB-UniRule"/>
</dbReference>
<evidence type="ECO:0000256" key="1">
    <source>
        <dbReference type="ARBA" id="ARBA00000189"/>
    </source>
</evidence>
<feature type="binding site" evidence="15">
    <location>
        <position position="252"/>
    </location>
    <ligand>
        <name>Ca(2+)</name>
        <dbReference type="ChEBI" id="CHEBI:29108"/>
        <label>2</label>
    </ligand>
</feature>
<evidence type="ECO:0000256" key="5">
    <source>
        <dbReference type="ARBA" id="ARBA00022559"/>
    </source>
</evidence>